<dbReference type="Pfam" id="PF00132">
    <property type="entry name" value="Hexapep"/>
    <property type="match status" value="1"/>
</dbReference>
<dbReference type="EMBL" id="QKUF01000001">
    <property type="protein sequence ID" value="PZW35951.1"/>
    <property type="molecule type" value="Genomic_DNA"/>
</dbReference>
<accession>A0A326UDN6</accession>
<dbReference type="AlphaFoldDB" id="A0A326UDN6"/>
<dbReference type="SUPFAM" id="SSF51161">
    <property type="entry name" value="Trimeric LpxA-like enzymes"/>
    <property type="match status" value="1"/>
</dbReference>
<dbReference type="Proteomes" id="UP000248806">
    <property type="component" value="Unassembled WGS sequence"/>
</dbReference>
<gene>
    <name evidence="3" type="ORF">EI42_00118</name>
</gene>
<name>A0A326UDN6_THEHA</name>
<dbReference type="GO" id="GO:0008374">
    <property type="term" value="F:O-acyltransferase activity"/>
    <property type="evidence" value="ECO:0007669"/>
    <property type="project" value="TreeGrafter"/>
</dbReference>
<dbReference type="CDD" id="cd04647">
    <property type="entry name" value="LbH_MAT_like"/>
    <property type="match status" value="1"/>
</dbReference>
<dbReference type="GO" id="GO:0005829">
    <property type="term" value="C:cytosol"/>
    <property type="evidence" value="ECO:0007669"/>
    <property type="project" value="TreeGrafter"/>
</dbReference>
<evidence type="ECO:0000256" key="1">
    <source>
        <dbReference type="ARBA" id="ARBA00007274"/>
    </source>
</evidence>
<dbReference type="InterPro" id="IPR001451">
    <property type="entry name" value="Hexapep"/>
</dbReference>
<organism evidence="3 4">
    <name type="scientific">Thermosporothrix hazakensis</name>
    <dbReference type="NCBI Taxonomy" id="644383"/>
    <lineage>
        <taxon>Bacteria</taxon>
        <taxon>Bacillati</taxon>
        <taxon>Chloroflexota</taxon>
        <taxon>Ktedonobacteria</taxon>
        <taxon>Ktedonobacterales</taxon>
        <taxon>Thermosporotrichaceae</taxon>
        <taxon>Thermosporothrix</taxon>
    </lineage>
</organism>
<reference evidence="3 4" key="1">
    <citation type="submission" date="2018-06" db="EMBL/GenBank/DDBJ databases">
        <title>Genomic Encyclopedia of Archaeal and Bacterial Type Strains, Phase II (KMG-II): from individual species to whole genera.</title>
        <authorList>
            <person name="Goeker M."/>
        </authorList>
    </citation>
    <scope>NUCLEOTIDE SEQUENCE [LARGE SCALE GENOMIC DNA]</scope>
    <source>
        <strain evidence="3 4">ATCC BAA-1881</strain>
    </source>
</reference>
<dbReference type="InterPro" id="IPR011004">
    <property type="entry name" value="Trimer_LpxA-like_sf"/>
</dbReference>
<dbReference type="PANTHER" id="PTHR23416:SF23">
    <property type="entry name" value="ACETYLTRANSFERASE C18B11.09C-RELATED"/>
    <property type="match status" value="1"/>
</dbReference>
<dbReference type="InterPro" id="IPR051159">
    <property type="entry name" value="Hexapeptide_acetyltransf"/>
</dbReference>
<evidence type="ECO:0000313" key="4">
    <source>
        <dbReference type="Proteomes" id="UP000248806"/>
    </source>
</evidence>
<evidence type="ECO:0000256" key="2">
    <source>
        <dbReference type="ARBA" id="ARBA00022679"/>
    </source>
</evidence>
<proteinExistence type="inferred from homology"/>
<keyword evidence="4" id="KW-1185">Reference proteome</keyword>
<dbReference type="Gene3D" id="2.160.10.10">
    <property type="entry name" value="Hexapeptide repeat proteins"/>
    <property type="match status" value="1"/>
</dbReference>
<evidence type="ECO:0000313" key="3">
    <source>
        <dbReference type="EMBL" id="PZW35951.1"/>
    </source>
</evidence>
<protein>
    <submittedName>
        <fullName evidence="3">Maltose O-acetyltransferase</fullName>
    </submittedName>
</protein>
<dbReference type="OrthoDB" id="9801697at2"/>
<comment type="caution">
    <text evidence="3">The sequence shown here is derived from an EMBL/GenBank/DDBJ whole genome shotgun (WGS) entry which is preliminary data.</text>
</comment>
<dbReference type="RefSeq" id="WP_111317619.1">
    <property type="nucleotide sequence ID" value="NZ_BIFX01000001.1"/>
</dbReference>
<dbReference type="PANTHER" id="PTHR23416">
    <property type="entry name" value="SIALIC ACID SYNTHASE-RELATED"/>
    <property type="match status" value="1"/>
</dbReference>
<sequence length="185" mass="20778">MPGFLRDIIKFLTNYVIAYIPFYTIRYAWYRRVLGWHIGRKTTLMMGLFTQMAGLRREPSRRVFIGNHTVINYKCLLHVTGGVRIGDNVSISPGVWIISGKHDINDPENKSIYQSVVIEDYAWIGSRATILCGLTIGRGAVVMAGAVVTKDVPPFAVVGGVPARVIGERQLKDPSYELDYRPFMA</sequence>
<comment type="similarity">
    <text evidence="1">Belongs to the transferase hexapeptide repeat family.</text>
</comment>
<keyword evidence="2 3" id="KW-0808">Transferase</keyword>